<evidence type="ECO:0000256" key="5">
    <source>
        <dbReference type="SAM" id="MobiDB-lite"/>
    </source>
</evidence>
<dbReference type="RefSeq" id="WP_307520712.1">
    <property type="nucleotide sequence ID" value="NZ_JAUSZI010000002.1"/>
</dbReference>
<dbReference type="PANTHER" id="PTHR30532">
    <property type="entry name" value="IRON III DICITRATE-BINDING PERIPLASMIC PROTEIN"/>
    <property type="match status" value="1"/>
</dbReference>
<comment type="similarity">
    <text evidence="2">Belongs to the bacterial solute-binding protein 8 family.</text>
</comment>
<reference evidence="7 8" key="1">
    <citation type="submission" date="2023-07" db="EMBL/GenBank/DDBJ databases">
        <title>Comparative genomics of wheat-associated soil bacteria to identify genetic determinants of phenazine resistance.</title>
        <authorList>
            <person name="Mouncey N."/>
        </authorList>
    </citation>
    <scope>NUCLEOTIDE SEQUENCE [LARGE SCALE GENOMIC DNA]</scope>
    <source>
        <strain evidence="7 8">V2I4</strain>
    </source>
</reference>
<comment type="caution">
    <text evidence="7">The sequence shown here is derived from an EMBL/GenBank/DDBJ whole genome shotgun (WGS) entry which is preliminary data.</text>
</comment>
<dbReference type="InterPro" id="IPR002491">
    <property type="entry name" value="ABC_transptr_periplasmic_BD"/>
</dbReference>
<keyword evidence="4" id="KW-0732">Signal</keyword>
<feature type="domain" description="Fe/B12 periplasmic-binding" evidence="6">
    <location>
        <begin position="78"/>
        <end position="361"/>
    </location>
</feature>
<dbReference type="Gene3D" id="3.40.50.1980">
    <property type="entry name" value="Nitrogenase molybdenum iron protein domain"/>
    <property type="match status" value="2"/>
</dbReference>
<organism evidence="7 8">
    <name type="scientific">Streptomyces umbrinus</name>
    <dbReference type="NCBI Taxonomy" id="67370"/>
    <lineage>
        <taxon>Bacteria</taxon>
        <taxon>Bacillati</taxon>
        <taxon>Actinomycetota</taxon>
        <taxon>Actinomycetes</taxon>
        <taxon>Kitasatosporales</taxon>
        <taxon>Streptomycetaceae</taxon>
        <taxon>Streptomyces</taxon>
        <taxon>Streptomyces phaeochromogenes group</taxon>
    </lineage>
</organism>
<dbReference type="EMBL" id="JAUSZI010000002">
    <property type="protein sequence ID" value="MDQ1025369.1"/>
    <property type="molecule type" value="Genomic_DNA"/>
</dbReference>
<dbReference type="Proteomes" id="UP001230328">
    <property type="component" value="Unassembled WGS sequence"/>
</dbReference>
<evidence type="ECO:0000313" key="7">
    <source>
        <dbReference type="EMBL" id="MDQ1025369.1"/>
    </source>
</evidence>
<sequence>MHAPRPAAPAPAPVRALSRRGALTAVGALGLGGLLTACGSDGDKDSDGGNATNPSTGGGTWRFKDDRGTTAEADRTPKRLVAFVGAAAALHDLGIECTGVFGPTKLANGKPDPRAGGIDVDKVTILGNTYPQFNVERYAGLRPDLLIAQMTEPPALWYVPEESAEKIESLAPSVGILTAKSSLTHVIGRFADLAKSLGADLTADPVTSAEEHFKSASATLRRAAGEARAKGRGGLKVMVVSASADILYVAAPDAFTDLRYYESLGVEFVTPSKTGSGGFWQELGWENADMYEADLILVDNRVGNLQPADLKKTKPTWARLPAVRADRTFPWAVEERYSHAGYAPRIEQLAAALRQSEPLTP</sequence>
<gene>
    <name evidence="7" type="ORF">QF035_002951</name>
</gene>
<keyword evidence="8" id="KW-1185">Reference proteome</keyword>
<dbReference type="SUPFAM" id="SSF53807">
    <property type="entry name" value="Helical backbone' metal receptor"/>
    <property type="match status" value="1"/>
</dbReference>
<accession>A0ABU0SP74</accession>
<evidence type="ECO:0000259" key="6">
    <source>
        <dbReference type="PROSITE" id="PS50983"/>
    </source>
</evidence>
<dbReference type="PANTHER" id="PTHR30532:SF24">
    <property type="entry name" value="FERRIC ENTEROBACTIN-BINDING PERIPLASMIC PROTEIN FEPB"/>
    <property type="match status" value="1"/>
</dbReference>
<comment type="subcellular location">
    <subcellularLocation>
        <location evidence="1">Cell envelope</location>
    </subcellularLocation>
</comment>
<evidence type="ECO:0000256" key="2">
    <source>
        <dbReference type="ARBA" id="ARBA00008814"/>
    </source>
</evidence>
<dbReference type="Pfam" id="PF01497">
    <property type="entry name" value="Peripla_BP_2"/>
    <property type="match status" value="1"/>
</dbReference>
<dbReference type="PROSITE" id="PS50983">
    <property type="entry name" value="FE_B12_PBP"/>
    <property type="match status" value="1"/>
</dbReference>
<keyword evidence="3" id="KW-0813">Transport</keyword>
<feature type="compositionally biased region" description="Basic and acidic residues" evidence="5">
    <location>
        <begin position="62"/>
        <end position="72"/>
    </location>
</feature>
<dbReference type="InterPro" id="IPR051313">
    <property type="entry name" value="Bact_iron-sidero_bind"/>
</dbReference>
<feature type="region of interest" description="Disordered" evidence="5">
    <location>
        <begin position="41"/>
        <end position="72"/>
    </location>
</feature>
<evidence type="ECO:0000256" key="1">
    <source>
        <dbReference type="ARBA" id="ARBA00004196"/>
    </source>
</evidence>
<protein>
    <submittedName>
        <fullName evidence="7">Iron complex transport system substrate-binding protein</fullName>
    </submittedName>
</protein>
<name>A0ABU0SP74_9ACTN</name>
<evidence type="ECO:0000313" key="8">
    <source>
        <dbReference type="Proteomes" id="UP001230328"/>
    </source>
</evidence>
<proteinExistence type="inferred from homology"/>
<evidence type="ECO:0000256" key="3">
    <source>
        <dbReference type="ARBA" id="ARBA00022448"/>
    </source>
</evidence>
<evidence type="ECO:0000256" key="4">
    <source>
        <dbReference type="ARBA" id="ARBA00022729"/>
    </source>
</evidence>